<dbReference type="AlphaFoldDB" id="A0A0B5ETQ2"/>
<keyword evidence="1 5" id="KW-0597">Phosphoprotein</keyword>
<name>A0A0B5ETQ2_STRA4</name>
<organism evidence="9 10">
    <name type="scientific">Streptomyces albus (strain ATCC 21838 / DSM 41398 / FERM P-419 / JCM 4703 / NBRC 107858)</name>
    <dbReference type="NCBI Taxonomy" id="1081613"/>
    <lineage>
        <taxon>Bacteria</taxon>
        <taxon>Bacillati</taxon>
        <taxon>Actinomycetota</taxon>
        <taxon>Actinomycetes</taxon>
        <taxon>Kitasatosporales</taxon>
        <taxon>Streptomycetaceae</taxon>
        <taxon>Streptomyces</taxon>
    </lineage>
</organism>
<reference evidence="9 10" key="1">
    <citation type="submission" date="2015-01" db="EMBL/GenBank/DDBJ databases">
        <title>Enhanced salinomycin production by adjusting the supply of polyketide extender units in Streptomyce albus DSM 41398.</title>
        <authorList>
            <person name="Lu C."/>
        </authorList>
    </citation>
    <scope>NUCLEOTIDE SEQUENCE [LARGE SCALE GENOMIC DNA]</scope>
    <source>
        <strain evidence="10">ATCC 21838 / DSM 41398 / FERM P-419 / JCM 4703 / NBRC 107858</strain>
    </source>
</reference>
<keyword evidence="4" id="KW-0804">Transcription</keyword>
<keyword evidence="2" id="KW-0805">Transcription regulation</keyword>
<keyword evidence="3 9" id="KW-0238">DNA-binding</keyword>
<feature type="domain" description="Response regulatory" evidence="8">
    <location>
        <begin position="12"/>
        <end position="129"/>
    </location>
</feature>
<dbReference type="Pfam" id="PF00072">
    <property type="entry name" value="Response_reg"/>
    <property type="match status" value="1"/>
</dbReference>
<dbReference type="InterPro" id="IPR000792">
    <property type="entry name" value="Tscrpt_reg_LuxR_C"/>
</dbReference>
<dbReference type="GO" id="GO:0003677">
    <property type="term" value="F:DNA binding"/>
    <property type="evidence" value="ECO:0007669"/>
    <property type="project" value="UniProtKB-KW"/>
</dbReference>
<dbReference type="Pfam" id="PF00196">
    <property type="entry name" value="GerE"/>
    <property type="match status" value="1"/>
</dbReference>
<evidence type="ECO:0000259" key="8">
    <source>
        <dbReference type="PROSITE" id="PS50110"/>
    </source>
</evidence>
<dbReference type="GO" id="GO:0000160">
    <property type="term" value="P:phosphorelay signal transduction system"/>
    <property type="evidence" value="ECO:0007669"/>
    <property type="project" value="InterPro"/>
</dbReference>
<evidence type="ECO:0000256" key="2">
    <source>
        <dbReference type="ARBA" id="ARBA00023015"/>
    </source>
</evidence>
<evidence type="ECO:0000259" key="7">
    <source>
        <dbReference type="PROSITE" id="PS50043"/>
    </source>
</evidence>
<dbReference type="SUPFAM" id="SSF46894">
    <property type="entry name" value="C-terminal effector domain of the bipartite response regulators"/>
    <property type="match status" value="1"/>
</dbReference>
<dbReference type="InterPro" id="IPR036388">
    <property type="entry name" value="WH-like_DNA-bd_sf"/>
</dbReference>
<dbReference type="InterPro" id="IPR011006">
    <property type="entry name" value="CheY-like_superfamily"/>
</dbReference>
<proteinExistence type="predicted"/>
<accession>A0A0B5ETQ2</accession>
<dbReference type="PANTHER" id="PTHR43214">
    <property type="entry name" value="TWO-COMPONENT RESPONSE REGULATOR"/>
    <property type="match status" value="1"/>
</dbReference>
<dbReference type="CDD" id="cd17535">
    <property type="entry name" value="REC_NarL-like"/>
    <property type="match status" value="1"/>
</dbReference>
<dbReference type="CDD" id="cd06170">
    <property type="entry name" value="LuxR_C_like"/>
    <property type="match status" value="1"/>
</dbReference>
<dbReference type="SMART" id="SM00448">
    <property type="entry name" value="REC"/>
    <property type="match status" value="1"/>
</dbReference>
<dbReference type="InterPro" id="IPR001789">
    <property type="entry name" value="Sig_transdc_resp-reg_receiver"/>
</dbReference>
<dbReference type="InterPro" id="IPR039420">
    <property type="entry name" value="WalR-like"/>
</dbReference>
<keyword evidence="10" id="KW-1185">Reference proteome</keyword>
<feature type="compositionally biased region" description="Basic and acidic residues" evidence="6">
    <location>
        <begin position="226"/>
        <end position="242"/>
    </location>
</feature>
<evidence type="ECO:0000256" key="3">
    <source>
        <dbReference type="ARBA" id="ARBA00023125"/>
    </source>
</evidence>
<dbReference type="InterPro" id="IPR058245">
    <property type="entry name" value="NreC/VraR/RcsB-like_REC"/>
</dbReference>
<evidence type="ECO:0000256" key="1">
    <source>
        <dbReference type="ARBA" id="ARBA00022553"/>
    </source>
</evidence>
<dbReference type="KEGG" id="sals:SLNWT_4693"/>
<gene>
    <name evidence="9" type="ORF">SLNWT_4693</name>
</gene>
<dbReference type="Gene3D" id="3.40.50.2300">
    <property type="match status" value="1"/>
</dbReference>
<evidence type="ECO:0000256" key="5">
    <source>
        <dbReference type="PROSITE-ProRule" id="PRU00169"/>
    </source>
</evidence>
<dbReference type="Gene3D" id="1.10.10.10">
    <property type="entry name" value="Winged helix-like DNA-binding domain superfamily/Winged helix DNA-binding domain"/>
    <property type="match status" value="1"/>
</dbReference>
<protein>
    <submittedName>
        <fullName evidence="9">DNA-binding response regulator</fullName>
    </submittedName>
</protein>
<evidence type="ECO:0000313" key="9">
    <source>
        <dbReference type="EMBL" id="AJE85069.1"/>
    </source>
</evidence>
<dbReference type="PANTHER" id="PTHR43214:SF41">
    <property type="entry name" value="NITRATE_NITRITE RESPONSE REGULATOR PROTEIN NARP"/>
    <property type="match status" value="1"/>
</dbReference>
<evidence type="ECO:0000256" key="4">
    <source>
        <dbReference type="ARBA" id="ARBA00023163"/>
    </source>
</evidence>
<feature type="domain" description="HTH luxR-type" evidence="7">
    <location>
        <begin position="151"/>
        <end position="216"/>
    </location>
</feature>
<feature type="modified residue" description="4-aspartylphosphate" evidence="5">
    <location>
        <position position="63"/>
    </location>
</feature>
<dbReference type="PRINTS" id="PR00038">
    <property type="entry name" value="HTHLUXR"/>
</dbReference>
<dbReference type="PROSITE" id="PS50110">
    <property type="entry name" value="RESPONSE_REGULATORY"/>
    <property type="match status" value="1"/>
</dbReference>
<evidence type="ECO:0000313" key="10">
    <source>
        <dbReference type="Proteomes" id="UP000031523"/>
    </source>
</evidence>
<dbReference type="EMBL" id="CP010519">
    <property type="protein sequence ID" value="AJE85069.1"/>
    <property type="molecule type" value="Genomic_DNA"/>
</dbReference>
<dbReference type="GO" id="GO:0006355">
    <property type="term" value="P:regulation of DNA-templated transcription"/>
    <property type="evidence" value="ECO:0007669"/>
    <property type="project" value="InterPro"/>
</dbReference>
<dbReference type="Proteomes" id="UP000031523">
    <property type="component" value="Chromosome"/>
</dbReference>
<sequence>MAPVMTRERSRRIVVVDPFPLSRRALVGLLRDRDGGQVVGEAGSRQEALEECALRLPDVVITDIDLLGPADGIRLCEQVKRLAVPPLVLVYSGTAAPGALAECLTHGADSFVHRTAPVERLISAIDLLFEGKPLWYFGELTPGTHTATLPCETVNGLLTPREQQILGLLLRRHSNEEIAEDLHLARQTVKNYVSNILQKLGVSSRRELLTGKIPTQPAARAPLPGRARDLVATRSERGGNRP</sequence>
<feature type="region of interest" description="Disordered" evidence="6">
    <location>
        <begin position="211"/>
        <end position="242"/>
    </location>
</feature>
<dbReference type="SMART" id="SM00421">
    <property type="entry name" value="HTH_LUXR"/>
    <property type="match status" value="1"/>
</dbReference>
<dbReference type="InterPro" id="IPR016032">
    <property type="entry name" value="Sig_transdc_resp-reg_C-effctor"/>
</dbReference>
<dbReference type="PROSITE" id="PS50043">
    <property type="entry name" value="HTH_LUXR_2"/>
    <property type="match status" value="1"/>
</dbReference>
<dbReference type="SUPFAM" id="SSF52172">
    <property type="entry name" value="CheY-like"/>
    <property type="match status" value="1"/>
</dbReference>
<evidence type="ECO:0000256" key="6">
    <source>
        <dbReference type="SAM" id="MobiDB-lite"/>
    </source>
</evidence>